<dbReference type="EMBL" id="JAVLET010000004">
    <property type="protein sequence ID" value="KAL0470155.1"/>
    <property type="molecule type" value="Genomic_DNA"/>
</dbReference>
<sequence>MLLNATALIPISPDSQQPITLAVQPRTNYDVSPFVYTTTQGSLPQLSSHQQTGTLGNHRLYPPLPLFLNNPRHYRSPRERVRNTAQGVQDDCRTLRACSKGSSPGEASSSQTQRTGMTYDIPKADSGLPINAAMSNNRQLRAGLKVLSRQNIPTDRSVSQSIQSMHPIYHPVTEVSNQLPGLYPERTLHTGRRPIFGHLSKTVRATLNTATRQWNQAKARHCDWGGPKSTGYRPFLHYRAFREPPMSPGAVAMLTSGAGPAINPGFHACHDAPSLSKLRFCRHQWEGYPSLVSPLDHEFIPSSTGLNIHHVGNIEFGKRDTHASPPSRTGHATTDGLRGNAGIVNICLVTCA</sequence>
<evidence type="ECO:0000313" key="2">
    <source>
        <dbReference type="EMBL" id="KAL0470155.1"/>
    </source>
</evidence>
<evidence type="ECO:0000313" key="3">
    <source>
        <dbReference type="Proteomes" id="UP001451303"/>
    </source>
</evidence>
<organism evidence="2 3">
    <name type="scientific">Neurospora intermedia</name>
    <dbReference type="NCBI Taxonomy" id="5142"/>
    <lineage>
        <taxon>Eukaryota</taxon>
        <taxon>Fungi</taxon>
        <taxon>Dikarya</taxon>
        <taxon>Ascomycota</taxon>
        <taxon>Pezizomycotina</taxon>
        <taxon>Sordariomycetes</taxon>
        <taxon>Sordariomycetidae</taxon>
        <taxon>Sordariales</taxon>
        <taxon>Sordariaceae</taxon>
        <taxon>Neurospora</taxon>
    </lineage>
</organism>
<name>A0ABR3DBV2_NEUIN</name>
<feature type="region of interest" description="Disordered" evidence="1">
    <location>
        <begin position="96"/>
        <end position="118"/>
    </location>
</feature>
<reference evidence="2 3" key="1">
    <citation type="submission" date="2023-09" db="EMBL/GenBank/DDBJ databases">
        <title>Multi-omics analysis of a traditional fermented food reveals byproduct-associated fungal strains for waste-to-food upcycling.</title>
        <authorList>
            <consortium name="Lawrence Berkeley National Laboratory"/>
            <person name="Rekdal V.M."/>
            <person name="Villalobos-Escobedo J.M."/>
            <person name="Rodriguez-Valeron N."/>
            <person name="Garcia M.O."/>
            <person name="Vasquez D.P."/>
            <person name="Damayanti I."/>
            <person name="Sorensen P.M."/>
            <person name="Baidoo E.E."/>
            <person name="De Carvalho A.C."/>
            <person name="Riley R."/>
            <person name="Lipzen A."/>
            <person name="He G."/>
            <person name="Yan M."/>
            <person name="Haridas S."/>
            <person name="Daum C."/>
            <person name="Yoshinaga Y."/>
            <person name="Ng V."/>
            <person name="Grigoriev I.V."/>
            <person name="Munk R."/>
            <person name="Nuraida L."/>
            <person name="Wijaya C.H."/>
            <person name="Morales P.-C."/>
            <person name="Keasling J.D."/>
        </authorList>
    </citation>
    <scope>NUCLEOTIDE SEQUENCE [LARGE SCALE GENOMIC DNA]</scope>
    <source>
        <strain evidence="2 3">FGSC 2613</strain>
    </source>
</reference>
<keyword evidence="3" id="KW-1185">Reference proteome</keyword>
<evidence type="ECO:0000256" key="1">
    <source>
        <dbReference type="SAM" id="MobiDB-lite"/>
    </source>
</evidence>
<feature type="compositionally biased region" description="Low complexity" evidence="1">
    <location>
        <begin position="99"/>
        <end position="110"/>
    </location>
</feature>
<dbReference type="Proteomes" id="UP001451303">
    <property type="component" value="Unassembled WGS sequence"/>
</dbReference>
<gene>
    <name evidence="2" type="ORF">QR685DRAFT_605597</name>
</gene>
<accession>A0ABR3DBV2</accession>
<proteinExistence type="predicted"/>
<protein>
    <submittedName>
        <fullName evidence="2">Uncharacterized protein</fullName>
    </submittedName>
</protein>
<comment type="caution">
    <text evidence="2">The sequence shown here is derived from an EMBL/GenBank/DDBJ whole genome shotgun (WGS) entry which is preliminary data.</text>
</comment>